<evidence type="ECO:0000313" key="1">
    <source>
        <dbReference type="Ensembl" id="ENSMMUP00000069110.1"/>
    </source>
</evidence>
<dbReference type="PANTHER" id="PTHR12138:SF135">
    <property type="entry name" value="SAM DOMAIN-CONTAINING PROTEIN"/>
    <property type="match status" value="1"/>
</dbReference>
<dbReference type="Proteomes" id="UP000006718">
    <property type="component" value="Chromosome 9"/>
</dbReference>
<sequence length="163" mass="17818">MTSGSVLDLGGAFPFVFEDSRFTFVIPGEKRHLYSLTNLSLTFDFAHRNCFLCLSSLAFALEHISHAHIPASDQAISLLCVLQPFFFFFLRQSFTLSLRLECSGTISAHCNFCLPGSSSSPASASRVAGITGACHHTQLIFYVFGRDGVSPCWPGCSLTPDLR</sequence>
<name>A0A5F7ZWU5_MACMU</name>
<proteinExistence type="predicted"/>
<accession>A0A5F7ZWU5</accession>
<organism evidence="1 2">
    <name type="scientific">Macaca mulatta</name>
    <name type="common">Rhesus macaque</name>
    <dbReference type="NCBI Taxonomy" id="9544"/>
    <lineage>
        <taxon>Eukaryota</taxon>
        <taxon>Metazoa</taxon>
        <taxon>Chordata</taxon>
        <taxon>Craniata</taxon>
        <taxon>Vertebrata</taxon>
        <taxon>Euteleostomi</taxon>
        <taxon>Mammalia</taxon>
        <taxon>Eutheria</taxon>
        <taxon>Euarchontoglires</taxon>
        <taxon>Primates</taxon>
        <taxon>Haplorrhini</taxon>
        <taxon>Catarrhini</taxon>
        <taxon>Cercopithecidae</taxon>
        <taxon>Cercopithecinae</taxon>
        <taxon>Macaca</taxon>
    </lineage>
</organism>
<reference evidence="1" key="3">
    <citation type="submission" date="2025-08" db="UniProtKB">
        <authorList>
            <consortium name="Ensembl"/>
        </authorList>
    </citation>
    <scope>IDENTIFICATION</scope>
    <source>
        <strain evidence="1">17573</strain>
    </source>
</reference>
<reference evidence="2" key="1">
    <citation type="journal article" date="2007" name="Science">
        <title>Evolutionary and biomedical insights from the rhesus macaque genome.</title>
        <authorList>
            <person name="Gibbs R.A."/>
            <person name="Rogers J."/>
            <person name="Katze M.G."/>
            <person name="Bumgarner R."/>
            <person name="Weinstock G.M."/>
            <person name="Mardis E.R."/>
            <person name="Remington K.A."/>
            <person name="Strausberg R.L."/>
            <person name="Venter J.C."/>
            <person name="Wilson R.K."/>
            <person name="Batzer M.A."/>
            <person name="Bustamante C.D."/>
            <person name="Eichler E.E."/>
            <person name="Hahn M.W."/>
            <person name="Hardison R.C."/>
            <person name="Makova K.D."/>
            <person name="Miller W."/>
            <person name="Milosavljevic A."/>
            <person name="Palermo R.E."/>
            <person name="Siepel A."/>
            <person name="Sikela J.M."/>
            <person name="Attaway T."/>
            <person name="Bell S."/>
            <person name="Bernard K.E."/>
            <person name="Buhay C.J."/>
            <person name="Chandrabose M.N."/>
            <person name="Dao M."/>
            <person name="Davis C."/>
            <person name="Delehaunty K.D."/>
            <person name="Ding Y."/>
            <person name="Dinh H.H."/>
            <person name="Dugan-Rocha S."/>
            <person name="Fulton L.A."/>
            <person name="Gabisi R.A."/>
            <person name="Garner T.T."/>
            <person name="Godfrey J."/>
            <person name="Hawes A.C."/>
            <person name="Hernandez J."/>
            <person name="Hines S."/>
            <person name="Holder M."/>
            <person name="Hume J."/>
            <person name="Jhangiani S.N."/>
            <person name="Joshi V."/>
            <person name="Khan Z.M."/>
            <person name="Kirkness E.F."/>
            <person name="Cree A."/>
            <person name="Fowler R.G."/>
            <person name="Lee S."/>
            <person name="Lewis L.R."/>
            <person name="Li Z."/>
            <person name="Liu Y.-S."/>
            <person name="Moore S.M."/>
            <person name="Muzny D."/>
            <person name="Nazareth L.V."/>
            <person name="Ngo D.N."/>
            <person name="Okwuonu G.O."/>
            <person name="Pai G."/>
            <person name="Parker D."/>
            <person name="Paul H.A."/>
            <person name="Pfannkoch C."/>
            <person name="Pohl C.S."/>
            <person name="Rogers Y.-H.C."/>
            <person name="Ruiz S.J."/>
            <person name="Sabo A."/>
            <person name="Santibanez J."/>
            <person name="Schneider B.W."/>
            <person name="Smith S.M."/>
            <person name="Sodergren E."/>
            <person name="Svatek A.F."/>
            <person name="Utterback T.R."/>
            <person name="Vattathil S."/>
            <person name="Warren W."/>
            <person name="White C.S."/>
            <person name="Chinwalla A.T."/>
            <person name="Feng Y."/>
            <person name="Halpern A.L."/>
            <person name="Hillier L.W."/>
            <person name="Huang X."/>
            <person name="Minx P."/>
            <person name="Nelson J.O."/>
            <person name="Pepin K.H."/>
            <person name="Qin X."/>
            <person name="Sutton G.G."/>
            <person name="Venter E."/>
            <person name="Walenz B.P."/>
            <person name="Wallis J.W."/>
            <person name="Worley K.C."/>
            <person name="Yang S.-P."/>
            <person name="Jones S.M."/>
            <person name="Marra M.A."/>
            <person name="Rocchi M."/>
            <person name="Schein J.E."/>
            <person name="Baertsch R."/>
            <person name="Clarke L."/>
            <person name="Csuros M."/>
            <person name="Glasscock J."/>
            <person name="Harris R.A."/>
            <person name="Havlak P."/>
            <person name="Jackson A.R."/>
            <person name="Jiang H."/>
            <person name="Liu Y."/>
            <person name="Messina D.N."/>
            <person name="Shen Y."/>
            <person name="Song H.X.-Z."/>
            <person name="Wylie T."/>
            <person name="Zhang L."/>
            <person name="Birney E."/>
            <person name="Han K."/>
            <person name="Konkel M.K."/>
            <person name="Lee J."/>
            <person name="Smit A.F.A."/>
            <person name="Ullmer B."/>
            <person name="Wang H."/>
            <person name="Xing J."/>
            <person name="Burhans R."/>
            <person name="Cheng Z."/>
            <person name="Karro J.E."/>
            <person name="Ma J."/>
            <person name="Raney B."/>
            <person name="She X."/>
            <person name="Cox M.J."/>
            <person name="Demuth J.P."/>
            <person name="Dumas L.J."/>
            <person name="Han S.-G."/>
            <person name="Hopkins J."/>
            <person name="Karimpour-Fard A."/>
            <person name="Kim Y.H."/>
            <person name="Pollack J.R."/>
            <person name="Vinar T."/>
            <person name="Addo-Quaye C."/>
            <person name="Degenhardt J."/>
            <person name="Denby A."/>
            <person name="Hubisz M.J."/>
            <person name="Indap A."/>
            <person name="Kosiol C."/>
            <person name="Lahn B.T."/>
            <person name="Lawson H.A."/>
            <person name="Marklein A."/>
            <person name="Nielsen R."/>
            <person name="Vallender E.J."/>
            <person name="Clark A.G."/>
            <person name="Ferguson B."/>
            <person name="Hernandez R.D."/>
            <person name="Hirani K."/>
            <person name="Kehrer-Sawatzki H."/>
            <person name="Kolb J."/>
            <person name="Patil S."/>
            <person name="Pu L.-L."/>
            <person name="Ren Y."/>
            <person name="Smith D.G."/>
            <person name="Wheeler D.A."/>
            <person name="Schenck I."/>
            <person name="Ball E.V."/>
            <person name="Chen R."/>
            <person name="Cooper D.N."/>
            <person name="Giardine B."/>
            <person name="Hsu F."/>
            <person name="Kent W.J."/>
            <person name="Lesk A."/>
            <person name="Nelson D.L."/>
            <person name="O'brien W.E."/>
            <person name="Pruefer K."/>
            <person name="Stenson P.D."/>
            <person name="Wallace J.C."/>
            <person name="Ke H."/>
            <person name="Liu X.-M."/>
            <person name="Wang P."/>
            <person name="Xiang A.P."/>
            <person name="Yang F."/>
            <person name="Barber G.P."/>
            <person name="Haussler D."/>
            <person name="Karolchik D."/>
            <person name="Kern A.D."/>
            <person name="Kuhn R.M."/>
            <person name="Smith K.E."/>
            <person name="Zwieg A.S."/>
        </authorList>
    </citation>
    <scope>NUCLEOTIDE SEQUENCE [LARGE SCALE GENOMIC DNA]</scope>
    <source>
        <strain evidence="2">17573</strain>
    </source>
</reference>
<dbReference type="InParanoid" id="A0A5F7ZWU5"/>
<dbReference type="GeneTree" id="ENSGT00940000166898"/>
<dbReference type="Bgee" id="ENSMMUG00000062622">
    <property type="expression patterns" value="Expressed in colon and 3 other cell types or tissues"/>
</dbReference>
<reference evidence="1" key="2">
    <citation type="submission" date="2019-01" db="EMBL/GenBank/DDBJ databases">
        <authorList>
            <person name="Graves T."/>
            <person name="Eichler E.E."/>
            <person name="Wilson R.K."/>
        </authorList>
    </citation>
    <scope>NUCLEOTIDE SEQUENCE [LARGE SCALE GENOMIC DNA]</scope>
    <source>
        <strain evidence="1">17573</strain>
    </source>
</reference>
<dbReference type="AlphaFoldDB" id="A0A5F7ZWU5"/>
<keyword evidence="2" id="KW-1185">Reference proteome</keyword>
<protein>
    <submittedName>
        <fullName evidence="1">Uncharacterized protein</fullName>
    </submittedName>
</protein>
<dbReference type="VEuPathDB" id="HostDB:ENSMMUG00000062622"/>
<reference evidence="1" key="4">
    <citation type="submission" date="2025-09" db="UniProtKB">
        <authorList>
            <consortium name="Ensembl"/>
        </authorList>
    </citation>
    <scope>IDENTIFICATION</scope>
    <source>
        <strain evidence="1">17573</strain>
    </source>
</reference>
<dbReference type="PANTHER" id="PTHR12138">
    <property type="entry name" value="PRIMATE-EXPANDED PROTEIN FAMILY"/>
    <property type="match status" value="1"/>
</dbReference>
<evidence type="ECO:0000313" key="2">
    <source>
        <dbReference type="Proteomes" id="UP000006718"/>
    </source>
</evidence>
<dbReference type="Ensembl" id="ENSMMUT00000097156.1">
    <property type="protein sequence ID" value="ENSMMUP00000069110.1"/>
    <property type="gene ID" value="ENSMMUG00000062622.1"/>
</dbReference>